<evidence type="ECO:0000313" key="2">
    <source>
        <dbReference type="Proteomes" id="UP000828390"/>
    </source>
</evidence>
<organism evidence="1 2">
    <name type="scientific">Dreissena polymorpha</name>
    <name type="common">Zebra mussel</name>
    <name type="synonym">Mytilus polymorpha</name>
    <dbReference type="NCBI Taxonomy" id="45954"/>
    <lineage>
        <taxon>Eukaryota</taxon>
        <taxon>Metazoa</taxon>
        <taxon>Spiralia</taxon>
        <taxon>Lophotrochozoa</taxon>
        <taxon>Mollusca</taxon>
        <taxon>Bivalvia</taxon>
        <taxon>Autobranchia</taxon>
        <taxon>Heteroconchia</taxon>
        <taxon>Euheterodonta</taxon>
        <taxon>Imparidentia</taxon>
        <taxon>Neoheterodontei</taxon>
        <taxon>Myida</taxon>
        <taxon>Dreissenoidea</taxon>
        <taxon>Dreissenidae</taxon>
        <taxon>Dreissena</taxon>
    </lineage>
</organism>
<accession>A0A9D4S6F0</accession>
<proteinExistence type="predicted"/>
<dbReference type="EMBL" id="JAIWYP010000001">
    <property type="protein sequence ID" value="KAH3892305.1"/>
    <property type="molecule type" value="Genomic_DNA"/>
</dbReference>
<name>A0A9D4S6F0_DREPO</name>
<comment type="caution">
    <text evidence="1">The sequence shown here is derived from an EMBL/GenBank/DDBJ whole genome shotgun (WGS) entry which is preliminary data.</text>
</comment>
<protein>
    <submittedName>
        <fullName evidence="1">Uncharacterized protein</fullName>
    </submittedName>
</protein>
<reference evidence="1" key="1">
    <citation type="journal article" date="2019" name="bioRxiv">
        <title>The Genome of the Zebra Mussel, Dreissena polymorpha: A Resource for Invasive Species Research.</title>
        <authorList>
            <person name="McCartney M.A."/>
            <person name="Auch B."/>
            <person name="Kono T."/>
            <person name="Mallez S."/>
            <person name="Zhang Y."/>
            <person name="Obille A."/>
            <person name="Becker A."/>
            <person name="Abrahante J.E."/>
            <person name="Garbe J."/>
            <person name="Badalamenti J.P."/>
            <person name="Herman A."/>
            <person name="Mangelson H."/>
            <person name="Liachko I."/>
            <person name="Sullivan S."/>
            <person name="Sone E.D."/>
            <person name="Koren S."/>
            <person name="Silverstein K.A.T."/>
            <person name="Beckman K.B."/>
            <person name="Gohl D.M."/>
        </authorList>
    </citation>
    <scope>NUCLEOTIDE SEQUENCE</scope>
    <source>
        <strain evidence="1">Duluth1</strain>
        <tissue evidence="1">Whole animal</tissue>
    </source>
</reference>
<dbReference type="AlphaFoldDB" id="A0A9D4S6F0"/>
<reference evidence="1" key="2">
    <citation type="submission" date="2020-11" db="EMBL/GenBank/DDBJ databases">
        <authorList>
            <person name="McCartney M.A."/>
            <person name="Auch B."/>
            <person name="Kono T."/>
            <person name="Mallez S."/>
            <person name="Becker A."/>
            <person name="Gohl D.M."/>
            <person name="Silverstein K.A.T."/>
            <person name="Koren S."/>
            <person name="Bechman K.B."/>
            <person name="Herman A."/>
            <person name="Abrahante J.E."/>
            <person name="Garbe J."/>
        </authorList>
    </citation>
    <scope>NUCLEOTIDE SEQUENCE</scope>
    <source>
        <strain evidence="1">Duluth1</strain>
        <tissue evidence="1">Whole animal</tissue>
    </source>
</reference>
<evidence type="ECO:0000313" key="1">
    <source>
        <dbReference type="EMBL" id="KAH3892305.1"/>
    </source>
</evidence>
<keyword evidence="2" id="KW-1185">Reference proteome</keyword>
<sequence length="94" mass="10375">METGISSSHSCHCGLHVYDATDATCTIFHSGWAINAVVNSASSICEGPEYIHRVQDSYVKMSIKEGERLQREDEATGIAIIDMSRDTPIPQQLY</sequence>
<dbReference type="Proteomes" id="UP000828390">
    <property type="component" value="Unassembled WGS sequence"/>
</dbReference>
<gene>
    <name evidence="1" type="ORF">DPMN_016420</name>
</gene>